<evidence type="ECO:0000256" key="1">
    <source>
        <dbReference type="ARBA" id="ARBA00009156"/>
    </source>
</evidence>
<dbReference type="InterPro" id="IPR018485">
    <property type="entry name" value="FGGY_C"/>
</dbReference>
<gene>
    <name evidence="8 9 12" type="primary">xylB</name>
    <name evidence="12" type="ORF">HRQ87_13355</name>
</gene>
<sequence length="480" mass="51404">MYLGIDLGTSGLKALLIDSNQRVVGLATAPLSVNHPHSGWSEQYPAIWVQATSDALDGLMESHPKDLAAVKGIGLSGQMHGATLLDRSAKVLRPCMLWNDTRSHAEAAKMDLDPAFRDITGNIVFPGFTAPKIKWLQRNEPNIFQQIDKVLLPKDYLRFWLTGEYVSDMSDASGTSWLDVKNRRWSDGLLAKSDLSSAHMPSLVEGTEISGYVQAPLAERWGMSKDVAVAGGAGDNAASAIGLGIVNAGAGFVSLGTSGVVFAATDTYLPSPDTAVHTFCHALPNTWHQMGVILAATDALNWWARICKTGAAELTAEIDTVITGPESTVFLPYLSGERTPHNDADVRGSFHNLSMADSRASITKSILEGVAFTLRDALDALRSTGTKLQSVLAVGGGTQSTAWLDILANILDIPIEIPKGGDIGAAFGAARLGLIASENISFKDCCQKPDIARVFEPHPDTAHAYAEKHRVFKALYQKSL</sequence>
<evidence type="ECO:0000259" key="10">
    <source>
        <dbReference type="Pfam" id="PF00370"/>
    </source>
</evidence>
<evidence type="ECO:0000256" key="9">
    <source>
        <dbReference type="RuleBase" id="RU364073"/>
    </source>
</evidence>
<proteinExistence type="inferred from homology"/>
<dbReference type="NCBIfam" id="TIGR01312">
    <property type="entry name" value="XylB"/>
    <property type="match status" value="1"/>
</dbReference>
<evidence type="ECO:0000256" key="6">
    <source>
        <dbReference type="ARBA" id="ARBA00022840"/>
    </source>
</evidence>
<feature type="site" description="Important for activity" evidence="8">
    <location>
        <position position="6"/>
    </location>
</feature>
<comment type="caution">
    <text evidence="12">The sequence shown here is derived from an EMBL/GenBank/DDBJ whole genome shotgun (WGS) entry which is preliminary data.</text>
</comment>
<evidence type="ECO:0000256" key="2">
    <source>
        <dbReference type="ARBA" id="ARBA00022629"/>
    </source>
</evidence>
<dbReference type="HAMAP" id="MF_02220">
    <property type="entry name" value="XylB"/>
    <property type="match status" value="1"/>
</dbReference>
<dbReference type="GO" id="GO:0004856">
    <property type="term" value="F:D-xylulokinase activity"/>
    <property type="evidence" value="ECO:0007669"/>
    <property type="project" value="UniProtKB-EC"/>
</dbReference>
<dbReference type="CDD" id="cd07808">
    <property type="entry name" value="ASKHA_NBD_FGGY_EcXK-like"/>
    <property type="match status" value="1"/>
</dbReference>
<dbReference type="PIRSF" id="PIRSF000538">
    <property type="entry name" value="GlpK"/>
    <property type="match status" value="1"/>
</dbReference>
<reference evidence="12 13" key="1">
    <citation type="submission" date="2020-06" db="EMBL/GenBank/DDBJ databases">
        <title>Sulfitobacter algicola sp. nov., isolated from green algae.</title>
        <authorList>
            <person name="Wang C."/>
        </authorList>
    </citation>
    <scope>NUCLEOTIDE SEQUENCE [LARGE SCALE GENOMIC DNA]</scope>
    <source>
        <strain evidence="12 13">1151</strain>
    </source>
</reference>
<evidence type="ECO:0000313" key="13">
    <source>
        <dbReference type="Proteomes" id="UP000777935"/>
    </source>
</evidence>
<dbReference type="PANTHER" id="PTHR43095">
    <property type="entry name" value="SUGAR KINASE"/>
    <property type="match status" value="1"/>
</dbReference>
<evidence type="ECO:0000256" key="5">
    <source>
        <dbReference type="ARBA" id="ARBA00022777"/>
    </source>
</evidence>
<dbReference type="InterPro" id="IPR000577">
    <property type="entry name" value="Carb_kinase_FGGY"/>
</dbReference>
<keyword evidence="3 8" id="KW-0808">Transferase</keyword>
<protein>
    <recommendedName>
        <fullName evidence="8 9">Xylulose kinase</fullName>
        <shortName evidence="8 9">Xylulokinase</shortName>
        <ecNumber evidence="8 9">2.7.1.17</ecNumber>
    </recommendedName>
</protein>
<comment type="similarity">
    <text evidence="1 8 9">Belongs to the FGGY kinase family.</text>
</comment>
<dbReference type="Gene3D" id="3.30.420.40">
    <property type="match status" value="2"/>
</dbReference>
<keyword evidence="2 8" id="KW-0859">Xylose metabolism</keyword>
<evidence type="ECO:0000256" key="7">
    <source>
        <dbReference type="ARBA" id="ARBA00023277"/>
    </source>
</evidence>
<keyword evidence="4 8" id="KW-0547">Nucleotide-binding</keyword>
<dbReference type="InterPro" id="IPR006000">
    <property type="entry name" value="Xylulokinase"/>
</dbReference>
<dbReference type="RefSeq" id="WP_174138943.1">
    <property type="nucleotide sequence ID" value="NZ_JABUFE010000008.1"/>
</dbReference>
<dbReference type="InterPro" id="IPR018484">
    <property type="entry name" value="FGGY_N"/>
</dbReference>
<dbReference type="PANTHER" id="PTHR43095:SF6">
    <property type="entry name" value="XYLULOSE KINASE"/>
    <property type="match status" value="1"/>
</dbReference>
<dbReference type="EC" id="2.7.1.17" evidence="8 9"/>
<dbReference type="PROSITE" id="PS00933">
    <property type="entry name" value="FGGY_KINASES_1"/>
    <property type="match status" value="1"/>
</dbReference>
<keyword evidence="13" id="KW-1185">Reference proteome</keyword>
<feature type="domain" description="Carbohydrate kinase FGGY N-terminal" evidence="10">
    <location>
        <begin position="1"/>
        <end position="242"/>
    </location>
</feature>
<evidence type="ECO:0000256" key="4">
    <source>
        <dbReference type="ARBA" id="ARBA00022741"/>
    </source>
</evidence>
<comment type="catalytic activity">
    <reaction evidence="8 9">
        <text>D-xylulose + ATP = D-xylulose 5-phosphate + ADP + H(+)</text>
        <dbReference type="Rhea" id="RHEA:10964"/>
        <dbReference type="ChEBI" id="CHEBI:15378"/>
        <dbReference type="ChEBI" id="CHEBI:17140"/>
        <dbReference type="ChEBI" id="CHEBI:30616"/>
        <dbReference type="ChEBI" id="CHEBI:57737"/>
        <dbReference type="ChEBI" id="CHEBI:456216"/>
        <dbReference type="EC" id="2.7.1.17"/>
    </reaction>
</comment>
<keyword evidence="7 8" id="KW-0119">Carbohydrate metabolism</keyword>
<keyword evidence="6 8" id="KW-0067">ATP-binding</keyword>
<feature type="binding site" evidence="8">
    <location>
        <begin position="79"/>
        <end position="80"/>
    </location>
    <ligand>
        <name>substrate</name>
    </ligand>
</feature>
<name>A0ABX2ISA7_9RHOB</name>
<dbReference type="Proteomes" id="UP000777935">
    <property type="component" value="Unassembled WGS sequence"/>
</dbReference>
<feature type="active site" description="Proton acceptor" evidence="8">
    <location>
        <position position="235"/>
    </location>
</feature>
<dbReference type="Pfam" id="PF02782">
    <property type="entry name" value="FGGY_C"/>
    <property type="match status" value="1"/>
</dbReference>
<dbReference type="EMBL" id="JABUFE010000008">
    <property type="protein sequence ID" value="NSX55788.1"/>
    <property type="molecule type" value="Genomic_DNA"/>
</dbReference>
<evidence type="ECO:0000313" key="12">
    <source>
        <dbReference type="EMBL" id="NSX55788.1"/>
    </source>
</evidence>
<dbReference type="InterPro" id="IPR018483">
    <property type="entry name" value="Carb_kinase_FGGY_CS"/>
</dbReference>
<organism evidence="12 13">
    <name type="scientific">Parasulfitobacter algicola</name>
    <dbReference type="NCBI Taxonomy" id="2614809"/>
    <lineage>
        <taxon>Bacteria</taxon>
        <taxon>Pseudomonadati</taxon>
        <taxon>Pseudomonadota</taxon>
        <taxon>Alphaproteobacteria</taxon>
        <taxon>Rhodobacterales</taxon>
        <taxon>Roseobacteraceae</taxon>
        <taxon>Parasulfitobacter</taxon>
    </lineage>
</organism>
<evidence type="ECO:0000256" key="8">
    <source>
        <dbReference type="HAMAP-Rule" id="MF_02220"/>
    </source>
</evidence>
<comment type="function">
    <text evidence="8">Catalyzes the phosphorylation of D-xylulose to D-xylulose 5-phosphate.</text>
</comment>
<keyword evidence="5 8" id="KW-0418">Kinase</keyword>
<dbReference type="InterPro" id="IPR050406">
    <property type="entry name" value="FGGY_Carb_Kinase"/>
</dbReference>
<dbReference type="SUPFAM" id="SSF53067">
    <property type="entry name" value="Actin-like ATPase domain"/>
    <property type="match status" value="2"/>
</dbReference>
<dbReference type="Pfam" id="PF00370">
    <property type="entry name" value="FGGY_N"/>
    <property type="match status" value="1"/>
</dbReference>
<evidence type="ECO:0000256" key="3">
    <source>
        <dbReference type="ARBA" id="ARBA00022679"/>
    </source>
</evidence>
<accession>A0ABX2ISA7</accession>
<evidence type="ECO:0000259" key="11">
    <source>
        <dbReference type="Pfam" id="PF02782"/>
    </source>
</evidence>
<dbReference type="InterPro" id="IPR043129">
    <property type="entry name" value="ATPase_NBD"/>
</dbReference>
<feature type="domain" description="Carbohydrate kinase FGGY C-terminal" evidence="11">
    <location>
        <begin position="252"/>
        <end position="436"/>
    </location>
</feature>